<sequence>MTLLEVIKDASLPEVKDESSSSLVEPLIGWPISQTDAEIIDINKKFLTQLKAKLKNSNNLDKGEFISSLNSYLENIEGKLGIVIGVDSSRSGYTRILIDKLGVFIGKDVASLVLDENVSLEIWEMVRALIVNSIIEHSCYSNLVTKYFLTPSKDAYNSMVTMKKKCECQALLAIEKASDRNLKRKNLLMAKEASIMLMMAYDGFSVSDICLHYLIASSNINDVMLSPSFRKLNDKELINLIHYLAKWLKKYERFPQAGPCPKEACDWVPKLEDVIKCLGLVLDENFSSLVLHPQFHEELRSMKDWLVV</sequence>
<dbReference type="PANTHER" id="PTHR37181:SF1">
    <property type="entry name" value="F6A14.6 PROTEIN"/>
    <property type="match status" value="1"/>
</dbReference>
<keyword evidence="3" id="KW-1185">Reference proteome</keyword>
<proteinExistence type="predicted"/>
<reference evidence="1" key="3">
    <citation type="submission" date="2018-07" db="EMBL/GenBank/DDBJ databases">
        <title>WGS assembly of Glycine max.</title>
        <authorList>
            <person name="Schmutz J."/>
            <person name="Cannon S."/>
            <person name="Schlueter J."/>
            <person name="Ma J."/>
            <person name="Mitros T."/>
            <person name="Nelson W."/>
            <person name="Hyten D."/>
            <person name="Song Q."/>
            <person name="Thelen J."/>
            <person name="Cheng J."/>
            <person name="Xu D."/>
            <person name="Hellsten U."/>
            <person name="May G."/>
            <person name="Yu Y."/>
            <person name="Sakurai T."/>
            <person name="Umezawa T."/>
            <person name="Bhattacharyya M."/>
            <person name="Sandhu D."/>
            <person name="Valliyodan B."/>
            <person name="Lindquist E."/>
            <person name="Peto M."/>
            <person name="Grant D."/>
            <person name="Shu S."/>
            <person name="Goodstein D."/>
            <person name="Barry K."/>
            <person name="Futrell-Griggs M."/>
            <person name="Abernathy B."/>
            <person name="Du J."/>
            <person name="Tian Z."/>
            <person name="Zhu L."/>
            <person name="Gill N."/>
            <person name="Joshi T."/>
            <person name="Libault M."/>
            <person name="Sethuraman A."/>
            <person name="Zhang X."/>
            <person name="Shinozaki K."/>
            <person name="Nguyen H."/>
            <person name="Wing R."/>
            <person name="Cregan P."/>
            <person name="Specht J."/>
            <person name="Grimwood J."/>
            <person name="Rokhsar D."/>
            <person name="Stacey G."/>
            <person name="Shoemaker R."/>
            <person name="Jackson S."/>
        </authorList>
    </citation>
    <scope>NUCLEOTIDE SEQUENCE</scope>
    <source>
        <tissue evidence="1">Callus</tissue>
    </source>
</reference>
<dbReference type="Gramene" id="KRG93533">
    <property type="protein sequence ID" value="KRG93533"/>
    <property type="gene ID" value="GLYMA_19G022600"/>
</dbReference>
<evidence type="ECO:0000313" key="2">
    <source>
        <dbReference type="EnsemblPlants" id="KRG93533"/>
    </source>
</evidence>
<dbReference type="InParanoid" id="A0A0R0EH51"/>
<evidence type="ECO:0000313" key="3">
    <source>
        <dbReference type="Proteomes" id="UP000008827"/>
    </source>
</evidence>
<reference evidence="1 2" key="1">
    <citation type="journal article" date="2010" name="Nature">
        <title>Genome sequence of the palaeopolyploid soybean.</title>
        <authorList>
            <person name="Schmutz J."/>
            <person name="Cannon S.B."/>
            <person name="Schlueter J."/>
            <person name="Ma J."/>
            <person name="Mitros T."/>
            <person name="Nelson W."/>
            <person name="Hyten D.L."/>
            <person name="Song Q."/>
            <person name="Thelen J.J."/>
            <person name="Cheng J."/>
            <person name="Xu D."/>
            <person name="Hellsten U."/>
            <person name="May G.D."/>
            <person name="Yu Y."/>
            <person name="Sakurai T."/>
            <person name="Umezawa T."/>
            <person name="Bhattacharyya M.K."/>
            <person name="Sandhu D."/>
            <person name="Valliyodan B."/>
            <person name="Lindquist E."/>
            <person name="Peto M."/>
            <person name="Grant D."/>
            <person name="Shu S."/>
            <person name="Goodstein D."/>
            <person name="Barry K."/>
            <person name="Futrell-Griggs M."/>
            <person name="Abernathy B."/>
            <person name="Du J."/>
            <person name="Tian Z."/>
            <person name="Zhu L."/>
            <person name="Gill N."/>
            <person name="Joshi T."/>
            <person name="Libault M."/>
            <person name="Sethuraman A."/>
            <person name="Zhang X.-C."/>
            <person name="Shinozaki K."/>
            <person name="Nguyen H.T."/>
            <person name="Wing R.A."/>
            <person name="Cregan P."/>
            <person name="Specht J."/>
            <person name="Grimwood J."/>
            <person name="Rokhsar D."/>
            <person name="Stacey G."/>
            <person name="Shoemaker R.C."/>
            <person name="Jackson S.A."/>
        </authorList>
    </citation>
    <scope>NUCLEOTIDE SEQUENCE</scope>
    <source>
        <strain evidence="2">cv. Williams 82</strain>
        <tissue evidence="1">Callus</tissue>
    </source>
</reference>
<dbReference type="FunCoup" id="A0A0R0EH51">
    <property type="interactions" value="1437"/>
</dbReference>
<name>A0A0R0EH51_SOYBN</name>
<dbReference type="Proteomes" id="UP000008827">
    <property type="component" value="Chromosome 19"/>
</dbReference>
<dbReference type="PANTHER" id="PTHR37181">
    <property type="entry name" value="F6A14.6 PROTEIN"/>
    <property type="match status" value="1"/>
</dbReference>
<dbReference type="AlphaFoldDB" id="A0A0R0EH51"/>
<reference evidence="2" key="2">
    <citation type="submission" date="2018-02" db="UniProtKB">
        <authorList>
            <consortium name="EnsemblPlants"/>
        </authorList>
    </citation>
    <scope>IDENTIFICATION</scope>
    <source>
        <strain evidence="2">Williams 82</strain>
    </source>
</reference>
<dbReference type="EMBL" id="CM000852">
    <property type="protein sequence ID" value="KRG93533.1"/>
    <property type="molecule type" value="Genomic_DNA"/>
</dbReference>
<organism evidence="1">
    <name type="scientific">Glycine max</name>
    <name type="common">Soybean</name>
    <name type="synonym">Glycine hispida</name>
    <dbReference type="NCBI Taxonomy" id="3847"/>
    <lineage>
        <taxon>Eukaryota</taxon>
        <taxon>Viridiplantae</taxon>
        <taxon>Streptophyta</taxon>
        <taxon>Embryophyta</taxon>
        <taxon>Tracheophyta</taxon>
        <taxon>Spermatophyta</taxon>
        <taxon>Magnoliopsida</taxon>
        <taxon>eudicotyledons</taxon>
        <taxon>Gunneridae</taxon>
        <taxon>Pentapetalae</taxon>
        <taxon>rosids</taxon>
        <taxon>fabids</taxon>
        <taxon>Fabales</taxon>
        <taxon>Fabaceae</taxon>
        <taxon>Papilionoideae</taxon>
        <taxon>50 kb inversion clade</taxon>
        <taxon>NPAAA clade</taxon>
        <taxon>indigoferoid/millettioid clade</taxon>
        <taxon>Phaseoleae</taxon>
        <taxon>Glycine</taxon>
        <taxon>Glycine subgen. Soja</taxon>
    </lineage>
</organism>
<protein>
    <submittedName>
        <fullName evidence="1 2">Uncharacterized protein</fullName>
    </submittedName>
</protein>
<evidence type="ECO:0000313" key="1">
    <source>
        <dbReference type="EMBL" id="KRG93533.1"/>
    </source>
</evidence>
<accession>A0A0R0EH51</accession>
<gene>
    <name evidence="1" type="ORF">GLYMA_19G022600</name>
</gene>
<dbReference type="EnsemblPlants" id="KRG93533">
    <property type="protein sequence ID" value="KRG93533"/>
    <property type="gene ID" value="GLYMA_19G022600"/>
</dbReference>